<sequence>MVMLCCCCTASNRMNVRSEQDRTEAIIKSIRGINQRQAEILWCMMGHGDLRRRLPDSKDRSPPPRGTGLHQEGEARPGVCVCR</sequence>
<gene>
    <name evidence="2" type="ORF">MMAB1_0473</name>
</gene>
<dbReference type="Proteomes" id="UP000069850">
    <property type="component" value="Chromosome 1"/>
</dbReference>
<evidence type="ECO:0000256" key="1">
    <source>
        <dbReference type="SAM" id="MobiDB-lite"/>
    </source>
</evidence>
<dbReference type="EMBL" id="LT158599">
    <property type="protein sequence ID" value="CVK31690.1"/>
    <property type="molecule type" value="Genomic_DNA"/>
</dbReference>
<proteinExistence type="predicted"/>
<protein>
    <submittedName>
        <fullName evidence="2">Uncharacterized protein</fullName>
    </submittedName>
</protein>
<evidence type="ECO:0000313" key="2">
    <source>
        <dbReference type="EMBL" id="CVK31690.1"/>
    </source>
</evidence>
<reference evidence="2 3" key="1">
    <citation type="submission" date="2016-01" db="EMBL/GenBank/DDBJ databases">
        <authorList>
            <person name="Manzoor S."/>
        </authorList>
    </citation>
    <scope>NUCLEOTIDE SEQUENCE [LARGE SCALE GENOMIC DNA]</scope>
    <source>
        <strain evidence="2">Methanoculleus sp MAB1</strain>
    </source>
</reference>
<dbReference type="KEGG" id="mema:MMAB1_0473"/>
<accession>A0A0X3BIR2</accession>
<dbReference type="AlphaFoldDB" id="A0A0X3BIR2"/>
<feature type="compositionally biased region" description="Basic and acidic residues" evidence="1">
    <location>
        <begin position="52"/>
        <end position="62"/>
    </location>
</feature>
<name>A0A0X3BIR2_9EURY</name>
<feature type="region of interest" description="Disordered" evidence="1">
    <location>
        <begin position="52"/>
        <end position="83"/>
    </location>
</feature>
<organism evidence="2 3">
    <name type="scientific">Methanoculleus bourgensis</name>
    <dbReference type="NCBI Taxonomy" id="83986"/>
    <lineage>
        <taxon>Archaea</taxon>
        <taxon>Methanobacteriati</taxon>
        <taxon>Methanobacteriota</taxon>
        <taxon>Stenosarchaea group</taxon>
        <taxon>Methanomicrobia</taxon>
        <taxon>Methanomicrobiales</taxon>
        <taxon>Methanomicrobiaceae</taxon>
        <taxon>Methanoculleus</taxon>
    </lineage>
</organism>
<evidence type="ECO:0000313" key="3">
    <source>
        <dbReference type="Proteomes" id="UP000069850"/>
    </source>
</evidence>